<evidence type="ECO:0000313" key="3">
    <source>
        <dbReference type="Proteomes" id="UP000193224"/>
    </source>
</evidence>
<keyword evidence="3" id="KW-1185">Reference proteome</keyword>
<evidence type="ECO:0000313" key="2">
    <source>
        <dbReference type="EMBL" id="SMC14404.1"/>
    </source>
</evidence>
<dbReference type="InterPro" id="IPR036366">
    <property type="entry name" value="PGBDSf"/>
</dbReference>
<dbReference type="Proteomes" id="UP000193224">
    <property type="component" value="Unassembled WGS sequence"/>
</dbReference>
<dbReference type="SUPFAM" id="SSF47090">
    <property type="entry name" value="PGBD-like"/>
    <property type="match status" value="1"/>
</dbReference>
<dbReference type="AlphaFoldDB" id="A0A1X7BXS5"/>
<dbReference type="Gene3D" id="1.10.101.10">
    <property type="entry name" value="PGBD-like superfamily/PGBD"/>
    <property type="match status" value="1"/>
</dbReference>
<dbReference type="Pfam" id="PF01471">
    <property type="entry name" value="PG_binding_1"/>
    <property type="match status" value="1"/>
</dbReference>
<dbReference type="InterPro" id="IPR002477">
    <property type="entry name" value="Peptidoglycan-bd-like"/>
</dbReference>
<name>A0A1X7BXS5_9RHOB</name>
<dbReference type="RefSeq" id="WP_085802302.1">
    <property type="nucleotide sequence ID" value="NZ_FWXB01000025.1"/>
</dbReference>
<evidence type="ECO:0000259" key="1">
    <source>
        <dbReference type="Pfam" id="PF01471"/>
    </source>
</evidence>
<gene>
    <name evidence="2" type="ORF">ROA7745_04271</name>
</gene>
<protein>
    <submittedName>
        <fullName evidence="2">Putative peptidoglycan binding domain protein</fullName>
    </submittedName>
</protein>
<proteinExistence type="predicted"/>
<dbReference type="EMBL" id="FWXB01000025">
    <property type="protein sequence ID" value="SMC14404.1"/>
    <property type="molecule type" value="Genomic_DNA"/>
</dbReference>
<reference evidence="2 3" key="1">
    <citation type="submission" date="2017-03" db="EMBL/GenBank/DDBJ databases">
        <authorList>
            <person name="Afonso C.L."/>
            <person name="Miller P.J."/>
            <person name="Scott M.A."/>
            <person name="Spackman E."/>
            <person name="Goraichik I."/>
            <person name="Dimitrov K.M."/>
            <person name="Suarez D.L."/>
            <person name="Swayne D.E."/>
        </authorList>
    </citation>
    <scope>NUCLEOTIDE SEQUENCE [LARGE SCALE GENOMIC DNA]</scope>
    <source>
        <strain evidence="2 3">CECT 7745</strain>
    </source>
</reference>
<dbReference type="InterPro" id="IPR036365">
    <property type="entry name" value="PGBD-like_sf"/>
</dbReference>
<accession>A0A1X7BXS5</accession>
<feature type="domain" description="Peptidoglycan binding-like" evidence="1">
    <location>
        <begin position="8"/>
        <end position="57"/>
    </location>
</feature>
<dbReference type="OrthoDB" id="1523598at2"/>
<sequence length="83" mass="8999">MVAAIHLDWSHVQNQLKDLGCYLDIVDGIPGPNTKNAILIFQKRAQLETDGVVSRKTSPPLSAQRSILDCSISATTKLVNIGL</sequence>
<organism evidence="2 3">
    <name type="scientific">Roseovarius aestuarii</name>
    <dbReference type="NCBI Taxonomy" id="475083"/>
    <lineage>
        <taxon>Bacteria</taxon>
        <taxon>Pseudomonadati</taxon>
        <taxon>Pseudomonadota</taxon>
        <taxon>Alphaproteobacteria</taxon>
        <taxon>Rhodobacterales</taxon>
        <taxon>Roseobacteraceae</taxon>
        <taxon>Roseovarius</taxon>
    </lineage>
</organism>